<dbReference type="Pfam" id="PF08843">
    <property type="entry name" value="AbiEii"/>
    <property type="match status" value="1"/>
</dbReference>
<evidence type="ECO:0008006" key="3">
    <source>
        <dbReference type="Google" id="ProtNLM"/>
    </source>
</evidence>
<evidence type="ECO:0000313" key="2">
    <source>
        <dbReference type="Proteomes" id="UP000182344"/>
    </source>
</evidence>
<sequence length="207" mass="24197">MYWDILDTNRKNILPKLAKITNGFYLAGGTALALQLGHRDSIDFDFFSPKQFSNTKLFQKIENIFINHKILKTQDEKDTLSVTIDNNIKFSFITYKYKLIKPLINSKYFDIASIEDIGCMKLSAIVSRYLLKDYVDIYWILHQISLPNLIILNQQKHQNLDTNLVLKSLVYFDDIIPEPILYKNNKEISFDVLKQFLTQTVTSFSRV</sequence>
<reference evidence="1 2" key="1">
    <citation type="journal article" date="2016" name="Environ. Microbiol.">
        <title>Genomic resolution of a cold subsurface aquifer community provides metabolic insights for novel microbes adapted to high CO concentrations.</title>
        <authorList>
            <person name="Probst A.J."/>
            <person name="Castelle C.J."/>
            <person name="Singh A."/>
            <person name="Brown C.T."/>
            <person name="Anantharaman K."/>
            <person name="Sharon I."/>
            <person name="Hug L.A."/>
            <person name="Burstein D."/>
            <person name="Emerson J.B."/>
            <person name="Thomas B.C."/>
            <person name="Banfield J.F."/>
        </authorList>
    </citation>
    <scope>NUCLEOTIDE SEQUENCE [LARGE SCALE GENOMIC DNA]</scope>
    <source>
        <strain evidence="1">CG2_30_35_20</strain>
    </source>
</reference>
<dbReference type="STRING" id="1805376.AUK05_01330"/>
<dbReference type="InterPro" id="IPR014942">
    <property type="entry name" value="AbiEii"/>
</dbReference>
<dbReference type="Proteomes" id="UP000182344">
    <property type="component" value="Unassembled WGS sequence"/>
</dbReference>
<protein>
    <recommendedName>
        <fullName evidence="3">Nucleotidyl transferase AbiEii/AbiGii toxin family protein</fullName>
    </recommendedName>
</protein>
<gene>
    <name evidence="1" type="ORF">AUK05_01330</name>
</gene>
<organism evidence="1 2">
    <name type="scientific">Candidatus Shapirobacteria bacterium CG2_30_35_20</name>
    <dbReference type="NCBI Taxonomy" id="1805376"/>
    <lineage>
        <taxon>Bacteria</taxon>
        <taxon>Candidatus Shapironibacteriota</taxon>
    </lineage>
</organism>
<evidence type="ECO:0000313" key="1">
    <source>
        <dbReference type="EMBL" id="OIP87366.1"/>
    </source>
</evidence>
<proteinExistence type="predicted"/>
<dbReference type="EMBL" id="MNZO01000020">
    <property type="protein sequence ID" value="OIP87366.1"/>
    <property type="molecule type" value="Genomic_DNA"/>
</dbReference>
<accession>A0A1J5I4M9</accession>
<dbReference type="AlphaFoldDB" id="A0A1J5I4M9"/>
<comment type="caution">
    <text evidence="1">The sequence shown here is derived from an EMBL/GenBank/DDBJ whole genome shotgun (WGS) entry which is preliminary data.</text>
</comment>
<name>A0A1J5I4M9_9BACT</name>